<evidence type="ECO:0000313" key="2">
    <source>
        <dbReference type="EMBL" id="OHA91835.1"/>
    </source>
</evidence>
<evidence type="ECO:0000256" key="1">
    <source>
        <dbReference type="SAM" id="Phobius"/>
    </source>
</evidence>
<sequence>MQDVGRFISRFWFLLLIGGFALWGVFEDSSSTPLPAPSATAQAEQDTFVPDLTPGNSLPTGTIIKKRSAYLQGEGELKIENGTSYDAVAKLIRDGTSVLTVYIKANSTYSMLNISDGTYWLAFAQGTDWDATAQKFNRNAHVSAFDETFEFETTDTRTAGWEVTLNAVAGGTASASDVDPSQFDQY</sequence>
<accession>A0A1G2T3H0</accession>
<keyword evidence="1" id="KW-0472">Membrane</keyword>
<name>A0A1G2T3H0_9BACT</name>
<reference evidence="2 3" key="1">
    <citation type="journal article" date="2016" name="Nat. Commun.">
        <title>Thousands of microbial genomes shed light on interconnected biogeochemical processes in an aquifer system.</title>
        <authorList>
            <person name="Anantharaman K."/>
            <person name="Brown C.T."/>
            <person name="Hug L.A."/>
            <person name="Sharon I."/>
            <person name="Castelle C.J."/>
            <person name="Probst A.J."/>
            <person name="Thomas B.C."/>
            <person name="Singh A."/>
            <person name="Wilkins M.J."/>
            <person name="Karaoz U."/>
            <person name="Brodie E.L."/>
            <person name="Williams K.H."/>
            <person name="Hubbard S.S."/>
            <person name="Banfield J.F."/>
        </authorList>
    </citation>
    <scope>NUCLEOTIDE SEQUENCE [LARGE SCALE GENOMIC DNA]</scope>
</reference>
<evidence type="ECO:0000313" key="3">
    <source>
        <dbReference type="Proteomes" id="UP000178612"/>
    </source>
</evidence>
<keyword evidence="1" id="KW-1133">Transmembrane helix</keyword>
<organism evidence="2 3">
    <name type="scientific">Candidatus Zambryskibacteria bacterium RIFCSPHIGHO2_01_FULL_49_18</name>
    <dbReference type="NCBI Taxonomy" id="1802740"/>
    <lineage>
        <taxon>Bacteria</taxon>
        <taxon>Candidatus Zambryskiibacteriota</taxon>
    </lineage>
</organism>
<feature type="transmembrane region" description="Helical" evidence="1">
    <location>
        <begin position="7"/>
        <end position="26"/>
    </location>
</feature>
<proteinExistence type="predicted"/>
<protein>
    <submittedName>
        <fullName evidence="2">Uncharacterized protein</fullName>
    </submittedName>
</protein>
<dbReference type="AlphaFoldDB" id="A0A1G2T3H0"/>
<keyword evidence="1" id="KW-0812">Transmembrane</keyword>
<comment type="caution">
    <text evidence="2">The sequence shown here is derived from an EMBL/GenBank/DDBJ whole genome shotgun (WGS) entry which is preliminary data.</text>
</comment>
<dbReference type="EMBL" id="MHVJ01000005">
    <property type="protein sequence ID" value="OHA91835.1"/>
    <property type="molecule type" value="Genomic_DNA"/>
</dbReference>
<dbReference type="Proteomes" id="UP000178612">
    <property type="component" value="Unassembled WGS sequence"/>
</dbReference>
<gene>
    <name evidence="2" type="ORF">A2758_03360</name>
</gene>